<feature type="transmembrane region" description="Helical" evidence="5">
    <location>
        <begin position="6"/>
        <end position="25"/>
    </location>
</feature>
<dbReference type="PANTHER" id="PTHR37306:SF1">
    <property type="entry name" value="COLICIN V PRODUCTION PROTEIN"/>
    <property type="match status" value="1"/>
</dbReference>
<name>A0A1F7TYV6_9BACT</name>
<evidence type="ECO:0000256" key="3">
    <source>
        <dbReference type="ARBA" id="ARBA00022989"/>
    </source>
</evidence>
<dbReference type="AlphaFoldDB" id="A0A1F7TYV6"/>
<comment type="subcellular location">
    <subcellularLocation>
        <location evidence="1">Membrane</location>
        <topology evidence="1">Multi-pass membrane protein</topology>
    </subcellularLocation>
</comment>
<gene>
    <name evidence="6" type="ORF">A3C17_01425</name>
</gene>
<evidence type="ECO:0000256" key="4">
    <source>
        <dbReference type="ARBA" id="ARBA00023136"/>
    </source>
</evidence>
<proteinExistence type="predicted"/>
<evidence type="ECO:0000256" key="1">
    <source>
        <dbReference type="ARBA" id="ARBA00004141"/>
    </source>
</evidence>
<keyword evidence="4 5" id="KW-0472">Membrane</keyword>
<dbReference type="Pfam" id="PF02674">
    <property type="entry name" value="Colicin_V"/>
    <property type="match status" value="1"/>
</dbReference>
<keyword evidence="3 5" id="KW-1133">Transmembrane helix</keyword>
<evidence type="ECO:0000313" key="6">
    <source>
        <dbReference type="EMBL" id="OGL71152.1"/>
    </source>
</evidence>
<reference evidence="6 7" key="1">
    <citation type="journal article" date="2016" name="Nat. Commun.">
        <title>Thousands of microbial genomes shed light on interconnected biogeochemical processes in an aquifer system.</title>
        <authorList>
            <person name="Anantharaman K."/>
            <person name="Brown C.T."/>
            <person name="Hug L.A."/>
            <person name="Sharon I."/>
            <person name="Castelle C.J."/>
            <person name="Probst A.J."/>
            <person name="Thomas B.C."/>
            <person name="Singh A."/>
            <person name="Wilkins M.J."/>
            <person name="Karaoz U."/>
            <person name="Brodie E.L."/>
            <person name="Williams K.H."/>
            <person name="Hubbard S.S."/>
            <person name="Banfield J.F."/>
        </authorList>
    </citation>
    <scope>NUCLEOTIDE SEQUENCE [LARGE SCALE GENOMIC DNA]</scope>
</reference>
<evidence type="ECO:0008006" key="8">
    <source>
        <dbReference type="Google" id="ProtNLM"/>
    </source>
</evidence>
<comment type="caution">
    <text evidence="6">The sequence shown here is derived from an EMBL/GenBank/DDBJ whole genome shotgun (WGS) entry which is preliminary data.</text>
</comment>
<dbReference type="EMBL" id="MGDX01000017">
    <property type="protein sequence ID" value="OGL71152.1"/>
    <property type="molecule type" value="Genomic_DNA"/>
</dbReference>
<dbReference type="STRING" id="1802389.A3C17_01425"/>
<evidence type="ECO:0000256" key="5">
    <source>
        <dbReference type="SAM" id="Phobius"/>
    </source>
</evidence>
<feature type="transmembrane region" description="Helical" evidence="5">
    <location>
        <begin position="64"/>
        <end position="86"/>
    </location>
</feature>
<sequence length="172" mass="18467">MPLYDLAVLIVITVFALQGFGRGFVASLTSLAGMVVTFIVALWAHPIILGLLESIGASLNITVQLVIFFIVFLIIGRVLGAVVKLINRAFRVITAIPFTKSIDRVLGGVFGLAEGILLAALLTVVVLSMPSLPENLQAAVDASWMIRVVVFVLGIGTMFLPDSWQSVFERAI</sequence>
<keyword evidence="2 5" id="KW-0812">Transmembrane</keyword>
<protein>
    <recommendedName>
        <fullName evidence="8">Colicin V production protein</fullName>
    </recommendedName>
</protein>
<dbReference type="PANTHER" id="PTHR37306">
    <property type="entry name" value="COLICIN V PRODUCTION PROTEIN"/>
    <property type="match status" value="1"/>
</dbReference>
<dbReference type="Proteomes" id="UP000177097">
    <property type="component" value="Unassembled WGS sequence"/>
</dbReference>
<evidence type="ECO:0000256" key="2">
    <source>
        <dbReference type="ARBA" id="ARBA00022692"/>
    </source>
</evidence>
<evidence type="ECO:0000313" key="7">
    <source>
        <dbReference type="Proteomes" id="UP000177097"/>
    </source>
</evidence>
<dbReference type="InterPro" id="IPR003825">
    <property type="entry name" value="Colicin-V_CvpA"/>
</dbReference>
<dbReference type="GO" id="GO:0009403">
    <property type="term" value="P:toxin biosynthetic process"/>
    <property type="evidence" value="ECO:0007669"/>
    <property type="project" value="InterPro"/>
</dbReference>
<feature type="transmembrane region" description="Helical" evidence="5">
    <location>
        <begin position="142"/>
        <end position="160"/>
    </location>
</feature>
<feature type="transmembrane region" description="Helical" evidence="5">
    <location>
        <begin position="106"/>
        <end position="130"/>
    </location>
</feature>
<feature type="transmembrane region" description="Helical" evidence="5">
    <location>
        <begin position="32"/>
        <end position="52"/>
    </location>
</feature>
<organism evidence="6 7">
    <name type="scientific">Candidatus Uhrbacteria bacterium RIFCSPHIGHO2_02_FULL_53_13</name>
    <dbReference type="NCBI Taxonomy" id="1802389"/>
    <lineage>
        <taxon>Bacteria</taxon>
        <taxon>Candidatus Uhriibacteriota</taxon>
    </lineage>
</organism>
<accession>A0A1F7TYV6</accession>
<dbReference type="GO" id="GO:0016020">
    <property type="term" value="C:membrane"/>
    <property type="evidence" value="ECO:0007669"/>
    <property type="project" value="UniProtKB-SubCell"/>
</dbReference>